<gene>
    <name evidence="2" type="ORF">ACFQ27_03690</name>
</gene>
<keyword evidence="1" id="KW-0812">Transmembrane</keyword>
<dbReference type="RefSeq" id="WP_377352560.1">
    <property type="nucleotide sequence ID" value="NZ_JBHTLQ010000006.1"/>
</dbReference>
<evidence type="ECO:0000313" key="2">
    <source>
        <dbReference type="EMBL" id="MFD1189670.1"/>
    </source>
</evidence>
<feature type="transmembrane region" description="Helical" evidence="1">
    <location>
        <begin position="42"/>
        <end position="64"/>
    </location>
</feature>
<protein>
    <submittedName>
        <fullName evidence="2">Uncharacterized protein</fullName>
    </submittedName>
</protein>
<keyword evidence="1" id="KW-0472">Membrane</keyword>
<comment type="caution">
    <text evidence="2">The sequence shown here is derived from an EMBL/GenBank/DDBJ whole genome shotgun (WGS) entry which is preliminary data.</text>
</comment>
<dbReference type="EMBL" id="JBHTLQ010000006">
    <property type="protein sequence ID" value="MFD1189670.1"/>
    <property type="molecule type" value="Genomic_DNA"/>
</dbReference>
<organism evidence="2 3">
    <name type="scientific">Phenylobacterium conjunctum</name>
    <dbReference type="NCBI Taxonomy" id="1298959"/>
    <lineage>
        <taxon>Bacteria</taxon>
        <taxon>Pseudomonadati</taxon>
        <taxon>Pseudomonadota</taxon>
        <taxon>Alphaproteobacteria</taxon>
        <taxon>Caulobacterales</taxon>
        <taxon>Caulobacteraceae</taxon>
        <taxon>Phenylobacterium</taxon>
    </lineage>
</organism>
<keyword evidence="3" id="KW-1185">Reference proteome</keyword>
<evidence type="ECO:0000313" key="3">
    <source>
        <dbReference type="Proteomes" id="UP001597216"/>
    </source>
</evidence>
<sequence>MSLREISAWVMGAVMLITGAYYGKLVLAAAQAGAGLPPPEDFLGPAICAFVATIVVDIALAILAPKGADLPPDERERPMLWRAGHWAGLVQGGLAVAAVLYVAHSGDTAILFYLIVGGLILSQFVEYVLQIAFLRSGS</sequence>
<dbReference type="Proteomes" id="UP001597216">
    <property type="component" value="Unassembled WGS sequence"/>
</dbReference>
<feature type="transmembrane region" description="Helical" evidence="1">
    <location>
        <begin position="7"/>
        <end position="30"/>
    </location>
</feature>
<proteinExistence type="predicted"/>
<name>A0ABW3SZ81_9CAUL</name>
<feature type="transmembrane region" description="Helical" evidence="1">
    <location>
        <begin position="85"/>
        <end position="104"/>
    </location>
</feature>
<reference evidence="3" key="1">
    <citation type="journal article" date="2019" name="Int. J. Syst. Evol. Microbiol.">
        <title>The Global Catalogue of Microorganisms (GCM) 10K type strain sequencing project: providing services to taxonomists for standard genome sequencing and annotation.</title>
        <authorList>
            <consortium name="The Broad Institute Genomics Platform"/>
            <consortium name="The Broad Institute Genome Sequencing Center for Infectious Disease"/>
            <person name="Wu L."/>
            <person name="Ma J."/>
        </authorList>
    </citation>
    <scope>NUCLEOTIDE SEQUENCE [LARGE SCALE GENOMIC DNA]</scope>
    <source>
        <strain evidence="3">CCUG 55074</strain>
    </source>
</reference>
<accession>A0ABW3SZ81</accession>
<feature type="transmembrane region" description="Helical" evidence="1">
    <location>
        <begin position="110"/>
        <end position="134"/>
    </location>
</feature>
<keyword evidence="1" id="KW-1133">Transmembrane helix</keyword>
<evidence type="ECO:0000256" key="1">
    <source>
        <dbReference type="SAM" id="Phobius"/>
    </source>
</evidence>